<dbReference type="Pfam" id="PF13855">
    <property type="entry name" value="LRR_8"/>
    <property type="match status" value="2"/>
</dbReference>
<evidence type="ECO:0000256" key="1">
    <source>
        <dbReference type="ARBA" id="ARBA00022614"/>
    </source>
</evidence>
<dbReference type="SMART" id="SM00369">
    <property type="entry name" value="LRR_TYP"/>
    <property type="match status" value="9"/>
</dbReference>
<protein>
    <recommendedName>
        <fullName evidence="7">Peptidase S1 domain-containing protein</fullName>
    </recommendedName>
</protein>
<evidence type="ECO:0000313" key="9">
    <source>
        <dbReference type="Proteomes" id="UP001153620"/>
    </source>
</evidence>
<evidence type="ECO:0000256" key="5">
    <source>
        <dbReference type="ARBA" id="ARBA00024195"/>
    </source>
</evidence>
<dbReference type="InterPro" id="IPR001314">
    <property type="entry name" value="Peptidase_S1A"/>
</dbReference>
<dbReference type="PROSITE" id="PS51450">
    <property type="entry name" value="LRR"/>
    <property type="match status" value="8"/>
</dbReference>
<sequence length="639" mass="72100">MKSNVDALMKFFLLLCFIHATEAQTAKCFYKYKYYETKSFKTTNTSYYRCDLDTKQGNYNEKLMRIDGQHGTGHSDADVKWIISYKNHKLRTFSSIFCQKFPNLELIQINDAELELIDEDSLSNCMNLDRLSLFGNKIREVPENLLTQNLNLTYLWISNNQLTSLPENLFLNQKELEELYLYYNEITFLPSNIFRPLAKLQVLYLNNNKLQSINPEWFVTLLNLKWLGLQGNQIVEIPSKAFAALRNLEKLWLFENRIKTLKSDNFYGLQNLKTLSLHTNEISDLPVGVFTKLNNLQDLNLKNNKLTSIHSDSFGVSNNLTKLWLVNNKISSIDPKFIDNTAVSILNMTNNICSQTESKRRSEVVNNLKDCFVNYRPRSVQVPNSCGRSVMPQGNIIGGAEIKRNSYPWIAALMKPTGQFFCGGTLVSSRKVVTAAHCIQNKGETQQLLPSSVIVLLGFHDLSNSIEVGRVPYAVKAINIHSDWNPYTTSYDADIAVLVLDHDVIFNNYIQPICMTSTDPRIVEMTEGAVVGNGKGGEANEYENIPKILKMPIQTARHCTEKDSTFQQLLTGRTFCAGNGTGQGVCTGDSGSGFVVQIGNSFYLRGIVSASLGDSILGCDVDSYSVFTDALKYINWIKA</sequence>
<feature type="chain" id="PRO_5040204253" description="Peptidase S1 domain-containing protein" evidence="6">
    <location>
        <begin position="24"/>
        <end position="639"/>
    </location>
</feature>
<dbReference type="InterPro" id="IPR043504">
    <property type="entry name" value="Peptidase_S1_PA_chymotrypsin"/>
</dbReference>
<dbReference type="GO" id="GO:0005886">
    <property type="term" value="C:plasma membrane"/>
    <property type="evidence" value="ECO:0007669"/>
    <property type="project" value="TreeGrafter"/>
</dbReference>
<dbReference type="InterPro" id="IPR003591">
    <property type="entry name" value="Leu-rich_rpt_typical-subtyp"/>
</dbReference>
<dbReference type="InterPro" id="IPR001254">
    <property type="entry name" value="Trypsin_dom"/>
</dbReference>
<dbReference type="Pfam" id="PF00560">
    <property type="entry name" value="LRR_1"/>
    <property type="match status" value="1"/>
</dbReference>
<dbReference type="FunFam" id="3.80.10.10:FF:001164">
    <property type="entry name" value="GH01279p"/>
    <property type="match status" value="1"/>
</dbReference>
<dbReference type="InterPro" id="IPR050541">
    <property type="entry name" value="LRR_TM_domain-containing"/>
</dbReference>
<dbReference type="Gene3D" id="2.40.10.10">
    <property type="entry name" value="Trypsin-like serine proteases"/>
    <property type="match status" value="1"/>
</dbReference>
<dbReference type="InterPro" id="IPR018114">
    <property type="entry name" value="TRYPSIN_HIS"/>
</dbReference>
<dbReference type="InterPro" id="IPR001611">
    <property type="entry name" value="Leu-rich_rpt"/>
</dbReference>
<dbReference type="PRINTS" id="PR00722">
    <property type="entry name" value="CHYMOTRYPSIN"/>
</dbReference>
<organism evidence="8 9">
    <name type="scientific">Chironomus riparius</name>
    <dbReference type="NCBI Taxonomy" id="315576"/>
    <lineage>
        <taxon>Eukaryota</taxon>
        <taxon>Metazoa</taxon>
        <taxon>Ecdysozoa</taxon>
        <taxon>Arthropoda</taxon>
        <taxon>Hexapoda</taxon>
        <taxon>Insecta</taxon>
        <taxon>Pterygota</taxon>
        <taxon>Neoptera</taxon>
        <taxon>Endopterygota</taxon>
        <taxon>Diptera</taxon>
        <taxon>Nematocera</taxon>
        <taxon>Chironomoidea</taxon>
        <taxon>Chironomidae</taxon>
        <taxon>Chironominae</taxon>
        <taxon>Chironomus</taxon>
    </lineage>
</organism>
<proteinExistence type="inferred from homology"/>
<dbReference type="SUPFAM" id="SSF50494">
    <property type="entry name" value="Trypsin-like serine proteases"/>
    <property type="match status" value="1"/>
</dbReference>
<dbReference type="GO" id="GO:0006508">
    <property type="term" value="P:proteolysis"/>
    <property type="evidence" value="ECO:0007669"/>
    <property type="project" value="InterPro"/>
</dbReference>
<dbReference type="CDD" id="cd00190">
    <property type="entry name" value="Tryp_SPc"/>
    <property type="match status" value="1"/>
</dbReference>
<dbReference type="PANTHER" id="PTHR24369:SF210">
    <property type="entry name" value="CHAOPTIN-RELATED"/>
    <property type="match status" value="1"/>
</dbReference>
<dbReference type="SMART" id="SM00365">
    <property type="entry name" value="LRR_SD22"/>
    <property type="match status" value="6"/>
</dbReference>
<evidence type="ECO:0000259" key="7">
    <source>
        <dbReference type="PROSITE" id="PS50240"/>
    </source>
</evidence>
<dbReference type="InterPro" id="IPR009003">
    <property type="entry name" value="Peptidase_S1_PA"/>
</dbReference>
<dbReference type="Proteomes" id="UP001153620">
    <property type="component" value="Chromosome 4"/>
</dbReference>
<reference evidence="8" key="1">
    <citation type="submission" date="2022-01" db="EMBL/GenBank/DDBJ databases">
        <authorList>
            <person name="King R."/>
        </authorList>
    </citation>
    <scope>NUCLEOTIDE SEQUENCE</scope>
</reference>
<keyword evidence="4" id="KW-1015">Disulfide bond</keyword>
<gene>
    <name evidence="8" type="ORF">CHIRRI_LOCUS13977</name>
</gene>
<dbReference type="PROSITE" id="PS50240">
    <property type="entry name" value="TRYPSIN_DOM"/>
    <property type="match status" value="1"/>
</dbReference>
<dbReference type="Pfam" id="PF00089">
    <property type="entry name" value="Trypsin"/>
    <property type="match status" value="1"/>
</dbReference>
<dbReference type="InterPro" id="IPR032675">
    <property type="entry name" value="LRR_dom_sf"/>
</dbReference>
<keyword evidence="1" id="KW-0433">Leucine-rich repeat</keyword>
<dbReference type="Gene3D" id="3.80.10.10">
    <property type="entry name" value="Ribonuclease Inhibitor"/>
    <property type="match status" value="1"/>
</dbReference>
<evidence type="ECO:0000313" key="8">
    <source>
        <dbReference type="EMBL" id="CAH1734684.1"/>
    </source>
</evidence>
<keyword evidence="9" id="KW-1185">Reference proteome</keyword>
<keyword evidence="2 6" id="KW-0732">Signal</keyword>
<dbReference type="EMBL" id="OU895880">
    <property type="protein sequence ID" value="CAH1734684.1"/>
    <property type="molecule type" value="Genomic_DNA"/>
</dbReference>
<evidence type="ECO:0000256" key="3">
    <source>
        <dbReference type="ARBA" id="ARBA00022737"/>
    </source>
</evidence>
<dbReference type="PROSITE" id="PS00134">
    <property type="entry name" value="TRYPSIN_HIS"/>
    <property type="match status" value="1"/>
</dbReference>
<dbReference type="SMART" id="SM00364">
    <property type="entry name" value="LRR_BAC"/>
    <property type="match status" value="4"/>
</dbReference>
<reference evidence="8" key="2">
    <citation type="submission" date="2022-10" db="EMBL/GenBank/DDBJ databases">
        <authorList>
            <consortium name="ENA_rothamsted_submissions"/>
            <consortium name="culmorum"/>
            <person name="King R."/>
        </authorList>
    </citation>
    <scope>NUCLEOTIDE SEQUENCE</scope>
</reference>
<feature type="signal peptide" evidence="6">
    <location>
        <begin position="1"/>
        <end position="23"/>
    </location>
</feature>
<dbReference type="GO" id="GO:0004252">
    <property type="term" value="F:serine-type endopeptidase activity"/>
    <property type="evidence" value="ECO:0007669"/>
    <property type="project" value="InterPro"/>
</dbReference>
<name>A0A9P0JCN6_9DIPT</name>
<feature type="domain" description="Peptidase S1" evidence="7">
    <location>
        <begin position="396"/>
        <end position="639"/>
    </location>
</feature>
<evidence type="ECO:0000256" key="2">
    <source>
        <dbReference type="ARBA" id="ARBA00022729"/>
    </source>
</evidence>
<dbReference type="SMART" id="SM00020">
    <property type="entry name" value="Tryp_SPc"/>
    <property type="match status" value="1"/>
</dbReference>
<evidence type="ECO:0000256" key="4">
    <source>
        <dbReference type="ARBA" id="ARBA00023157"/>
    </source>
</evidence>
<dbReference type="AlphaFoldDB" id="A0A9P0JCN6"/>
<keyword evidence="3" id="KW-0677">Repeat</keyword>
<dbReference type="FunFam" id="2.40.10.10:FF:000068">
    <property type="entry name" value="transmembrane protease serine 2"/>
    <property type="match status" value="1"/>
</dbReference>
<comment type="similarity">
    <text evidence="5">Belongs to the peptidase S1 family. CLIP subfamily.</text>
</comment>
<accession>A0A9P0JCN6</accession>
<dbReference type="SUPFAM" id="SSF52058">
    <property type="entry name" value="L domain-like"/>
    <property type="match status" value="1"/>
</dbReference>
<dbReference type="PANTHER" id="PTHR24369">
    <property type="entry name" value="ANTIGEN BSP, PUTATIVE-RELATED"/>
    <property type="match status" value="1"/>
</dbReference>
<evidence type="ECO:0000256" key="6">
    <source>
        <dbReference type="SAM" id="SignalP"/>
    </source>
</evidence>